<dbReference type="PANTHER" id="PTHR20883">
    <property type="entry name" value="PHYTANOYL-COA DIOXYGENASE DOMAIN CONTAINING 1"/>
    <property type="match status" value="1"/>
</dbReference>
<gene>
    <name evidence="2" type="ORF">HYN04_10900</name>
</gene>
<sequence>MIRRGRPYLEFRAEPASAETAQLEREGYTIIRGLLDADELSELRREVSEVFERDPPDYGRRRAEDDAAMFRYAMLNRSAAAQRACAHPRLLSVIEPLLGEDCHVIANTAWRNPAGDPGAHAGQNWHIDAGPHVPLPEGVRWPADIPHPVFAIGVHIYLQDCALEDGPTGVLPHSHLSGRPPPPGRHLDDDLDYEGARVTPLITQAGDAGLFVSDVWHRRMPTLDGDHGRFFLQVHYGRRDIAQRLLPTAESNPLSAEAIARATTDRERRVIGLHPKLFYDG</sequence>
<dbReference type="GO" id="GO:0005506">
    <property type="term" value="F:iron ion binding"/>
    <property type="evidence" value="ECO:0007669"/>
    <property type="project" value="UniProtKB-ARBA"/>
</dbReference>
<name>A0A2Z3HQY6_9CAUL</name>
<dbReference type="EMBL" id="CP029479">
    <property type="protein sequence ID" value="AWM78217.1"/>
    <property type="molecule type" value="Genomic_DNA"/>
</dbReference>
<dbReference type="RefSeq" id="WP_110450783.1">
    <property type="nucleotide sequence ID" value="NZ_CP029479.1"/>
</dbReference>
<protein>
    <recommendedName>
        <fullName evidence="4">Phytanoyl-CoA dioxygenase</fullName>
    </recommendedName>
</protein>
<proteinExistence type="predicted"/>
<dbReference type="Gene3D" id="2.60.120.620">
    <property type="entry name" value="q2cbj1_9rhob like domain"/>
    <property type="match status" value="1"/>
</dbReference>
<evidence type="ECO:0000313" key="3">
    <source>
        <dbReference type="Proteomes" id="UP000247763"/>
    </source>
</evidence>
<accession>A0A2Z3HQY6</accession>
<keyword evidence="3" id="KW-1185">Reference proteome</keyword>
<evidence type="ECO:0008006" key="4">
    <source>
        <dbReference type="Google" id="ProtNLM"/>
    </source>
</evidence>
<dbReference type="OrthoDB" id="2553118at2"/>
<dbReference type="InterPro" id="IPR008775">
    <property type="entry name" value="Phytyl_CoA_dOase-like"/>
</dbReference>
<reference evidence="3" key="1">
    <citation type="submission" date="2018-05" db="EMBL/GenBank/DDBJ databases">
        <title>Genome sequencing of Phenylobacterium sp. HYN0004.</title>
        <authorList>
            <person name="Yi H."/>
            <person name="Baek C."/>
        </authorList>
    </citation>
    <scope>NUCLEOTIDE SEQUENCE [LARGE SCALE GENOMIC DNA]</scope>
    <source>
        <strain evidence="3">HYN0004</strain>
    </source>
</reference>
<evidence type="ECO:0000313" key="2">
    <source>
        <dbReference type="EMBL" id="AWM78217.1"/>
    </source>
</evidence>
<organism evidence="2 3">
    <name type="scientific">Phenylobacterium parvum</name>
    <dbReference type="NCBI Taxonomy" id="2201350"/>
    <lineage>
        <taxon>Bacteria</taxon>
        <taxon>Pseudomonadati</taxon>
        <taxon>Pseudomonadota</taxon>
        <taxon>Alphaproteobacteria</taxon>
        <taxon>Caulobacterales</taxon>
        <taxon>Caulobacteraceae</taxon>
        <taxon>Phenylobacterium</taxon>
    </lineage>
</organism>
<comment type="cofactor">
    <cofactor evidence="1">
        <name>Fe(2+)</name>
        <dbReference type="ChEBI" id="CHEBI:29033"/>
    </cofactor>
</comment>
<dbReference type="AlphaFoldDB" id="A0A2Z3HQY6"/>
<evidence type="ECO:0000256" key="1">
    <source>
        <dbReference type="ARBA" id="ARBA00001954"/>
    </source>
</evidence>
<dbReference type="Proteomes" id="UP000247763">
    <property type="component" value="Chromosome"/>
</dbReference>
<dbReference type="SUPFAM" id="SSF51197">
    <property type="entry name" value="Clavaminate synthase-like"/>
    <property type="match status" value="1"/>
</dbReference>
<dbReference type="PANTHER" id="PTHR20883:SF48">
    <property type="entry name" value="ECTOINE DIOXYGENASE"/>
    <property type="match status" value="1"/>
</dbReference>
<dbReference type="KEGG" id="phb:HYN04_10900"/>
<dbReference type="GO" id="GO:0016706">
    <property type="term" value="F:2-oxoglutarate-dependent dioxygenase activity"/>
    <property type="evidence" value="ECO:0007669"/>
    <property type="project" value="UniProtKB-ARBA"/>
</dbReference>
<dbReference type="Pfam" id="PF05721">
    <property type="entry name" value="PhyH"/>
    <property type="match status" value="1"/>
</dbReference>